<evidence type="ECO:0000313" key="3">
    <source>
        <dbReference type="Proteomes" id="UP000053800"/>
    </source>
</evidence>
<sequence length="86" mass="10174">MRMLCGGCVLPRRPRRKGRAMLRITAGLSIRIKIPKNHHPRLQTEVKDTTDGRKRKRLSQHQSRRKKRNHQNKGYSNLAKKRRTPL</sequence>
<proteinExistence type="predicted"/>
<feature type="region of interest" description="Disordered" evidence="1">
    <location>
        <begin position="33"/>
        <end position="86"/>
    </location>
</feature>
<dbReference type="Proteomes" id="UP000053800">
    <property type="component" value="Unassembled WGS sequence"/>
</dbReference>
<reference evidence="2 3" key="1">
    <citation type="submission" date="2015-01" db="EMBL/GenBank/DDBJ databases">
        <title>The Genome Sequence of Cryptococcus gattii CA1873.</title>
        <authorList>
            <consortium name="The Broad Institute Genomics Platform"/>
            <person name="Cuomo C."/>
            <person name="Litvintseva A."/>
            <person name="Chen Y."/>
            <person name="Heitman J."/>
            <person name="Sun S."/>
            <person name="Springer D."/>
            <person name="Dromer F."/>
            <person name="Young S."/>
            <person name="Zeng Q."/>
            <person name="Gargeya S."/>
            <person name="Abouelleil A."/>
            <person name="Alvarado L."/>
            <person name="Chapman S.B."/>
            <person name="Gainer-Dewar J."/>
            <person name="Goldberg J."/>
            <person name="Griggs A."/>
            <person name="Gujja S."/>
            <person name="Hansen M."/>
            <person name="Howarth C."/>
            <person name="Imamovic A."/>
            <person name="Larimer J."/>
            <person name="Murphy C."/>
            <person name="Naylor J."/>
            <person name="Pearson M."/>
            <person name="Priest M."/>
            <person name="Roberts A."/>
            <person name="Saif S."/>
            <person name="Shea T."/>
            <person name="Sykes S."/>
            <person name="Wortman J."/>
            <person name="Nusbaum C."/>
            <person name="Birren B."/>
        </authorList>
    </citation>
    <scope>NUCLEOTIDE SEQUENCE [LARGE SCALE GENOMIC DNA]</scope>
    <source>
        <strain evidence="2 3">CA1873</strain>
    </source>
</reference>
<protein>
    <submittedName>
        <fullName evidence="2">Uncharacterized protein</fullName>
    </submittedName>
</protein>
<evidence type="ECO:0000313" key="2">
    <source>
        <dbReference type="EMBL" id="KIR57578.1"/>
    </source>
</evidence>
<name>A0ABR5B1V7_CRYGA</name>
<accession>A0ABR5B1V7</accession>
<organism evidence="2 3">
    <name type="scientific">Cryptococcus bacillisporus CA1873</name>
    <dbReference type="NCBI Taxonomy" id="1296111"/>
    <lineage>
        <taxon>Eukaryota</taxon>
        <taxon>Fungi</taxon>
        <taxon>Dikarya</taxon>
        <taxon>Basidiomycota</taxon>
        <taxon>Agaricomycotina</taxon>
        <taxon>Tremellomycetes</taxon>
        <taxon>Tremellales</taxon>
        <taxon>Cryptococcaceae</taxon>
        <taxon>Cryptococcus</taxon>
        <taxon>Cryptococcus gattii species complex</taxon>
    </lineage>
</organism>
<feature type="compositionally biased region" description="Basic residues" evidence="1">
    <location>
        <begin position="53"/>
        <end position="71"/>
    </location>
</feature>
<evidence type="ECO:0000256" key="1">
    <source>
        <dbReference type="SAM" id="MobiDB-lite"/>
    </source>
</evidence>
<keyword evidence="3" id="KW-1185">Reference proteome</keyword>
<dbReference type="EMBL" id="KN848912">
    <property type="protein sequence ID" value="KIR57578.1"/>
    <property type="molecule type" value="Genomic_DNA"/>
</dbReference>
<feature type="compositionally biased region" description="Basic and acidic residues" evidence="1">
    <location>
        <begin position="42"/>
        <end position="52"/>
    </location>
</feature>
<gene>
    <name evidence="2" type="ORF">I314_06609</name>
</gene>